<evidence type="ECO:0000313" key="1">
    <source>
        <dbReference type="EMBL" id="MDJ1501718.1"/>
    </source>
</evidence>
<reference evidence="1" key="1">
    <citation type="submission" date="2023-05" db="EMBL/GenBank/DDBJ databases">
        <authorList>
            <person name="Zhang X."/>
        </authorList>
    </citation>
    <scope>NUCLEOTIDE SEQUENCE</scope>
    <source>
        <strain evidence="1">BD1B2-1</strain>
    </source>
</reference>
<evidence type="ECO:0000313" key="2">
    <source>
        <dbReference type="Proteomes" id="UP001232063"/>
    </source>
</evidence>
<dbReference type="EMBL" id="JASJOU010000004">
    <property type="protein sequence ID" value="MDJ1501718.1"/>
    <property type="molecule type" value="Genomic_DNA"/>
</dbReference>
<organism evidence="1 2">
    <name type="scientific">Xanthocytophaga agilis</name>
    <dbReference type="NCBI Taxonomy" id="3048010"/>
    <lineage>
        <taxon>Bacteria</taxon>
        <taxon>Pseudomonadati</taxon>
        <taxon>Bacteroidota</taxon>
        <taxon>Cytophagia</taxon>
        <taxon>Cytophagales</taxon>
        <taxon>Rhodocytophagaceae</taxon>
        <taxon>Xanthocytophaga</taxon>
    </lineage>
</organism>
<name>A0AAE3UDD4_9BACT</name>
<comment type="caution">
    <text evidence="1">The sequence shown here is derived from an EMBL/GenBank/DDBJ whole genome shotgun (WGS) entry which is preliminary data.</text>
</comment>
<protein>
    <submittedName>
        <fullName evidence="1">Uncharacterized protein</fullName>
    </submittedName>
</protein>
<dbReference type="Proteomes" id="UP001232063">
    <property type="component" value="Unassembled WGS sequence"/>
</dbReference>
<accession>A0AAE3UDD4</accession>
<keyword evidence="2" id="KW-1185">Reference proteome</keyword>
<dbReference type="AlphaFoldDB" id="A0AAE3UDD4"/>
<proteinExistence type="predicted"/>
<sequence length="118" mass="13550">MFVQISSLLIRLVNNQSNKASRQCCPLKKTTQTTSSVLLEESRGKTSGLSFWRLFVSQKVNATLFVTRFFQKDKKKYEKKEINFLMLIALSQSSADRQHRYYANSGVKMPAISLFEMG</sequence>
<dbReference type="RefSeq" id="WP_314511314.1">
    <property type="nucleotide sequence ID" value="NZ_JASJOU010000004.1"/>
</dbReference>
<gene>
    <name evidence="1" type="ORF">QNI22_13715</name>
</gene>